<protein>
    <submittedName>
        <fullName evidence="1">Uncharacterized protein</fullName>
    </submittedName>
</protein>
<keyword evidence="2" id="KW-1185">Reference proteome</keyword>
<accession>A0A917KQ81</accession>
<reference evidence="1" key="1">
    <citation type="journal article" date="2014" name="Int. J. Syst. Evol. Microbiol.">
        <title>Complete genome sequence of Corynebacterium casei LMG S-19264T (=DSM 44701T), isolated from a smear-ripened cheese.</title>
        <authorList>
            <consortium name="US DOE Joint Genome Institute (JGI-PGF)"/>
            <person name="Walter F."/>
            <person name="Albersmeier A."/>
            <person name="Kalinowski J."/>
            <person name="Ruckert C."/>
        </authorList>
    </citation>
    <scope>NUCLEOTIDE SEQUENCE</scope>
    <source>
        <strain evidence="1">CGMCC 4.7272</strain>
    </source>
</reference>
<dbReference type="AlphaFoldDB" id="A0A917KQ81"/>
<sequence length="211" mass="23217">MNEPIRISLSESKGPIPGGPVVSTGGNVFETTAWGSTCPGCGAVPAAGQKITKISGTWWHATCGTAYLRTTSPDQAWLALAQQLERAPSRFNNTETKAIVRNLLRLVGTATTVPETPDCQRVHGDTAIERRLPADGETQFADVVDGFQQSDLYAAFLQVEQRYPDELPVVAGVRMWALLDRDQQARYTNEVLGAYVELVRIQRQEDREEGW</sequence>
<gene>
    <name evidence="1" type="ORF">GCM10012282_18970</name>
</gene>
<reference evidence="1" key="2">
    <citation type="submission" date="2020-09" db="EMBL/GenBank/DDBJ databases">
        <authorList>
            <person name="Sun Q."/>
            <person name="Zhou Y."/>
        </authorList>
    </citation>
    <scope>NUCLEOTIDE SEQUENCE</scope>
    <source>
        <strain evidence="1">CGMCC 4.7272</strain>
    </source>
</reference>
<dbReference type="EMBL" id="BMMU01000004">
    <property type="protein sequence ID" value="GGJ22696.1"/>
    <property type="molecule type" value="Genomic_DNA"/>
</dbReference>
<evidence type="ECO:0000313" key="2">
    <source>
        <dbReference type="Proteomes" id="UP000625682"/>
    </source>
</evidence>
<name>A0A917KQ81_9ACTN</name>
<comment type="caution">
    <text evidence="1">The sequence shown here is derived from an EMBL/GenBank/DDBJ whole genome shotgun (WGS) entry which is preliminary data.</text>
</comment>
<dbReference type="RefSeq" id="WP_189146808.1">
    <property type="nucleotide sequence ID" value="NZ_BAABER010000001.1"/>
</dbReference>
<dbReference type="Proteomes" id="UP000625682">
    <property type="component" value="Unassembled WGS sequence"/>
</dbReference>
<proteinExistence type="predicted"/>
<organism evidence="1 2">
    <name type="scientific">Streptomyces lacrimifluminis</name>
    <dbReference type="NCBI Taxonomy" id="1500077"/>
    <lineage>
        <taxon>Bacteria</taxon>
        <taxon>Bacillati</taxon>
        <taxon>Actinomycetota</taxon>
        <taxon>Actinomycetes</taxon>
        <taxon>Kitasatosporales</taxon>
        <taxon>Streptomycetaceae</taxon>
        <taxon>Streptomyces</taxon>
    </lineage>
</organism>
<evidence type="ECO:0000313" key="1">
    <source>
        <dbReference type="EMBL" id="GGJ22696.1"/>
    </source>
</evidence>